<organism evidence="1">
    <name type="scientific">Zea mays</name>
    <name type="common">Maize</name>
    <dbReference type="NCBI Taxonomy" id="4577"/>
    <lineage>
        <taxon>Eukaryota</taxon>
        <taxon>Viridiplantae</taxon>
        <taxon>Streptophyta</taxon>
        <taxon>Embryophyta</taxon>
        <taxon>Tracheophyta</taxon>
        <taxon>Spermatophyta</taxon>
        <taxon>Magnoliopsida</taxon>
        <taxon>Liliopsida</taxon>
        <taxon>Poales</taxon>
        <taxon>Poaceae</taxon>
        <taxon>PACMAD clade</taxon>
        <taxon>Panicoideae</taxon>
        <taxon>Andropogonodae</taxon>
        <taxon>Andropogoneae</taxon>
        <taxon>Tripsacinae</taxon>
        <taxon>Zea</taxon>
    </lineage>
</organism>
<proteinExistence type="predicted"/>
<evidence type="ECO:0000313" key="1">
    <source>
        <dbReference type="EMBL" id="ONM41566.1"/>
    </source>
</evidence>
<protein>
    <submittedName>
        <fullName evidence="1">E3 ubiquitin-protein ligase SIS3</fullName>
    </submittedName>
</protein>
<accession>A0A1D6NN24</accession>
<gene>
    <name evidence="1" type="ORF">ZEAMMB73_Zm00001d044551</name>
</gene>
<sequence length="15" mass="1723">MRRCCGGGEECIPRR</sequence>
<name>A0A1D6NN24_MAIZE</name>
<dbReference type="EMBL" id="CM007649">
    <property type="protein sequence ID" value="ONM41566.1"/>
    <property type="molecule type" value="Genomic_DNA"/>
</dbReference>
<reference evidence="1" key="1">
    <citation type="submission" date="2015-12" db="EMBL/GenBank/DDBJ databases">
        <title>Update maize B73 reference genome by single molecule sequencing technologies.</title>
        <authorList>
            <consortium name="Maize Genome Sequencing Project"/>
            <person name="Ware D."/>
        </authorList>
    </citation>
    <scope>NUCLEOTIDE SEQUENCE [LARGE SCALE GENOMIC DNA]</scope>
    <source>
        <tissue evidence="1">Seedling</tissue>
    </source>
</reference>